<protein>
    <submittedName>
        <fullName evidence="1">Nuclear transport factor 2 family protein</fullName>
    </submittedName>
</protein>
<dbReference type="AlphaFoldDB" id="A0A5F2AY64"/>
<gene>
    <name evidence="1" type="ORF">EHQ76_18735</name>
</gene>
<accession>A0A5F2AY64</accession>
<dbReference type="PANTHER" id="PTHR34003:SF2">
    <property type="entry name" value="SNOAL-LIKE DOMAIN-CONTAINING PROTEIN"/>
    <property type="match status" value="1"/>
</dbReference>
<dbReference type="InterPro" id="IPR032710">
    <property type="entry name" value="NTF2-like_dom_sf"/>
</dbReference>
<evidence type="ECO:0000313" key="1">
    <source>
        <dbReference type="EMBL" id="TGL93101.1"/>
    </source>
</evidence>
<dbReference type="PANTHER" id="PTHR34003">
    <property type="entry name" value="BLL2395 PROTEIN"/>
    <property type="match status" value="1"/>
</dbReference>
<comment type="caution">
    <text evidence="1">The sequence shown here is derived from an EMBL/GenBank/DDBJ whole genome shotgun (WGS) entry which is preliminary data.</text>
</comment>
<dbReference type="OrthoDB" id="336094at2"/>
<organism evidence="1 2">
    <name type="scientific">Leptospira barantonii</name>
    <dbReference type="NCBI Taxonomy" id="2023184"/>
    <lineage>
        <taxon>Bacteria</taxon>
        <taxon>Pseudomonadati</taxon>
        <taxon>Spirochaetota</taxon>
        <taxon>Spirochaetia</taxon>
        <taxon>Leptospirales</taxon>
        <taxon>Leptospiraceae</taxon>
        <taxon>Leptospira</taxon>
    </lineage>
</organism>
<dbReference type="EMBL" id="RQGN01000101">
    <property type="protein sequence ID" value="TGL93101.1"/>
    <property type="molecule type" value="Genomic_DNA"/>
</dbReference>
<dbReference type="Proteomes" id="UP000298429">
    <property type="component" value="Unassembled WGS sequence"/>
</dbReference>
<dbReference type="Gene3D" id="3.10.450.50">
    <property type="match status" value="1"/>
</dbReference>
<name>A0A5F2AY64_9LEPT</name>
<evidence type="ECO:0000313" key="2">
    <source>
        <dbReference type="Proteomes" id="UP000298429"/>
    </source>
</evidence>
<proteinExistence type="predicted"/>
<dbReference type="SUPFAM" id="SSF54427">
    <property type="entry name" value="NTF2-like"/>
    <property type="match status" value="1"/>
</dbReference>
<reference evidence="1 2" key="1">
    <citation type="journal article" date="2019" name="PLoS Negl. Trop. Dis.">
        <title>Revisiting the worldwide diversity of Leptospira species in the environment.</title>
        <authorList>
            <person name="Vincent A.T."/>
            <person name="Schiettekatte O."/>
            <person name="Bourhy P."/>
            <person name="Veyrier F.J."/>
            <person name="Picardeau M."/>
        </authorList>
    </citation>
    <scope>NUCLEOTIDE SEQUENCE [LARGE SCALE GENOMIC DNA]</scope>
    <source>
        <strain evidence="1 2">201702444</strain>
    </source>
</reference>
<sequence length="122" mass="14227">MTTKQNIQKNVHRLNEMILSGEVIPAFEEFYHPLVVMQENTMAPTVGFDANLSREKDFVSKVKWNRAEVLSTIVDEEGDRSVVEWELDYVHKDWGHIKATQASVQTWKDGKIIHERFYYTVG</sequence>
<dbReference type="RefSeq" id="WP_135672388.1">
    <property type="nucleotide sequence ID" value="NZ_RQGN01000101.1"/>
</dbReference>